<keyword evidence="3" id="KW-1185">Reference proteome</keyword>
<evidence type="ECO:0000256" key="1">
    <source>
        <dbReference type="SAM" id="SignalP"/>
    </source>
</evidence>
<protein>
    <recommendedName>
        <fullName evidence="4">Copper amine oxidase N-terminal domain-containing protein</fullName>
    </recommendedName>
</protein>
<feature type="signal peptide" evidence="1">
    <location>
        <begin position="1"/>
        <end position="24"/>
    </location>
</feature>
<reference evidence="2 3" key="1">
    <citation type="submission" date="2021-06" db="EMBL/GenBank/DDBJ databases">
        <title>Whole genome sequence of Paenibacillus sophorae DSM23020 for comparative genomics.</title>
        <authorList>
            <person name="Kim M.-J."/>
            <person name="Lee G."/>
            <person name="Shin J.-H."/>
        </authorList>
    </citation>
    <scope>NUCLEOTIDE SEQUENCE [LARGE SCALE GENOMIC DNA]</scope>
    <source>
        <strain evidence="2 3">DSM 23020</strain>
    </source>
</reference>
<evidence type="ECO:0008006" key="4">
    <source>
        <dbReference type="Google" id="ProtNLM"/>
    </source>
</evidence>
<keyword evidence="1" id="KW-0732">Signal</keyword>
<evidence type="ECO:0000313" key="3">
    <source>
        <dbReference type="Proteomes" id="UP000683429"/>
    </source>
</evidence>
<organism evidence="2 3">
    <name type="scientific">Paenibacillus sophorae</name>
    <dbReference type="NCBI Taxonomy" id="1333845"/>
    <lineage>
        <taxon>Bacteria</taxon>
        <taxon>Bacillati</taxon>
        <taxon>Bacillota</taxon>
        <taxon>Bacilli</taxon>
        <taxon>Bacillales</taxon>
        <taxon>Paenibacillaceae</taxon>
        <taxon>Paenibacillus</taxon>
    </lineage>
</organism>
<dbReference type="RefSeq" id="WP_175491896.1">
    <property type="nucleotide sequence ID" value="NZ_CP076607.1"/>
</dbReference>
<dbReference type="Proteomes" id="UP000683429">
    <property type="component" value="Chromosome"/>
</dbReference>
<name>A0ABX8HGL9_9BACL</name>
<accession>A0ABX8HGL9</accession>
<sequence length="359" mass="40262">MMKRLAYWCSIIIAAVLFSNSAYADESLPPRIETTDILSAGDHAAVLVDRTAGKVLLADLQGNKFTSLSDDASPVLDVEVAKQPEKIVLLKKTNRNTISKTVFSYQGAVLSKSVIPLSLKDGDKIKWVAPAGKANERIMVQRLDAFNLYQYPWKKPSVSYDAKVVDNNWEYVSVLDWDFKGYPYLAIKYMATGIMNQVYFAKTVNLYTKKETLFKDFNTDFNIEISEKNALLFSSNVYDSVYQPFPPNVLRPKSTEIQPYYQIINVDKGIKSKVLEGIFADKGDHSGWQTELINNQLFVGDLAKHTWSLYSANGAAIVTNQAWPGNSDSKFAGYSAALRTSYFLEYRSGKASIIAYPVH</sequence>
<proteinExistence type="predicted"/>
<evidence type="ECO:0000313" key="2">
    <source>
        <dbReference type="EMBL" id="QWU16836.1"/>
    </source>
</evidence>
<dbReference type="EMBL" id="CP076607">
    <property type="protein sequence ID" value="QWU16836.1"/>
    <property type="molecule type" value="Genomic_DNA"/>
</dbReference>
<gene>
    <name evidence="2" type="ORF">KP014_06415</name>
</gene>
<feature type="chain" id="PRO_5046287072" description="Copper amine oxidase N-terminal domain-containing protein" evidence="1">
    <location>
        <begin position="25"/>
        <end position="359"/>
    </location>
</feature>